<sequence>MILQCDDAAQPPAASRASTATAATNGRAGQHNQGAAAAAAAALVWRWERGARDTLREAQRERMGLTIDVMPQRVTSTQNQILLLCRTGTFMRARERDCVPARSSTRQSVEEGGMCGESVGGSMHAAGRQRAQHAGGDDGSGRRGGVVLDTLEHFPSPRERLSVSLQPTTSPMMDDLPPFTSTRLAAPPAAGKPPSAHRILIISSRPERLTLAKLTLTHLALAVDARDPLQVHRGDLDNGAAGGNRCEQKEPHLAAHQHPGSVPLVDFRWVLDLPFVSRLCP</sequence>
<keyword evidence="3" id="KW-1185">Reference proteome</keyword>
<dbReference type="EMBL" id="WWBZ02000051">
    <property type="protein sequence ID" value="KAF4304194.1"/>
    <property type="molecule type" value="Genomic_DNA"/>
</dbReference>
<evidence type="ECO:0000256" key="1">
    <source>
        <dbReference type="SAM" id="MobiDB-lite"/>
    </source>
</evidence>
<feature type="compositionally biased region" description="Low complexity" evidence="1">
    <location>
        <begin position="124"/>
        <end position="134"/>
    </location>
</feature>
<feature type="region of interest" description="Disordered" evidence="1">
    <location>
        <begin position="1"/>
        <end position="34"/>
    </location>
</feature>
<accession>A0A8H4MYT0</accession>
<gene>
    <name evidence="2" type="ORF">GTA08_BOTSDO07694</name>
</gene>
<evidence type="ECO:0000313" key="2">
    <source>
        <dbReference type="EMBL" id="KAF4304194.1"/>
    </source>
</evidence>
<comment type="caution">
    <text evidence="2">The sequence shown here is derived from an EMBL/GenBank/DDBJ whole genome shotgun (WGS) entry which is preliminary data.</text>
</comment>
<dbReference type="Proteomes" id="UP000572817">
    <property type="component" value="Unassembled WGS sequence"/>
</dbReference>
<proteinExistence type="predicted"/>
<feature type="region of interest" description="Disordered" evidence="1">
    <location>
        <begin position="101"/>
        <end position="145"/>
    </location>
</feature>
<dbReference type="AlphaFoldDB" id="A0A8H4MYT0"/>
<feature type="compositionally biased region" description="Low complexity" evidence="1">
    <location>
        <begin position="8"/>
        <end position="34"/>
    </location>
</feature>
<organism evidence="2 3">
    <name type="scientific">Botryosphaeria dothidea</name>
    <dbReference type="NCBI Taxonomy" id="55169"/>
    <lineage>
        <taxon>Eukaryota</taxon>
        <taxon>Fungi</taxon>
        <taxon>Dikarya</taxon>
        <taxon>Ascomycota</taxon>
        <taxon>Pezizomycotina</taxon>
        <taxon>Dothideomycetes</taxon>
        <taxon>Dothideomycetes incertae sedis</taxon>
        <taxon>Botryosphaeriales</taxon>
        <taxon>Botryosphaeriaceae</taxon>
        <taxon>Botryosphaeria</taxon>
    </lineage>
</organism>
<reference evidence="2" key="1">
    <citation type="submission" date="2020-04" db="EMBL/GenBank/DDBJ databases">
        <title>Genome Assembly and Annotation of Botryosphaeria dothidea sdau 11-99, a Latent Pathogen of Apple Fruit Ring Rot in China.</title>
        <authorList>
            <person name="Yu C."/>
            <person name="Diao Y."/>
            <person name="Lu Q."/>
            <person name="Zhao J."/>
            <person name="Cui S."/>
            <person name="Peng C."/>
            <person name="He B."/>
            <person name="Liu H."/>
        </authorList>
    </citation>
    <scope>NUCLEOTIDE SEQUENCE [LARGE SCALE GENOMIC DNA]</scope>
    <source>
        <strain evidence="2">Sdau11-99</strain>
    </source>
</reference>
<protein>
    <submittedName>
        <fullName evidence="2">Uncharacterized protein</fullName>
    </submittedName>
</protein>
<evidence type="ECO:0000313" key="3">
    <source>
        <dbReference type="Proteomes" id="UP000572817"/>
    </source>
</evidence>
<name>A0A8H4MYT0_9PEZI</name>